<dbReference type="AlphaFoldDB" id="A0ABD1R7F2"/>
<proteinExistence type="inferred from homology"/>
<feature type="transmembrane region" description="Helical" evidence="7">
    <location>
        <begin position="161"/>
        <end position="182"/>
    </location>
</feature>
<feature type="transmembrane region" description="Helical" evidence="7">
    <location>
        <begin position="86"/>
        <end position="109"/>
    </location>
</feature>
<feature type="transmembrane region" description="Helical" evidence="7">
    <location>
        <begin position="278"/>
        <end position="299"/>
    </location>
</feature>
<keyword evidence="10" id="KW-1185">Reference proteome</keyword>
<keyword evidence="6 7" id="KW-0472">Membrane</keyword>
<feature type="domain" description="THH1/TOM1/TOM3" evidence="8">
    <location>
        <begin position="174"/>
        <end position="310"/>
    </location>
</feature>
<dbReference type="InterPro" id="IPR009457">
    <property type="entry name" value="THH1/TOM1/TOM3_dom"/>
</dbReference>
<evidence type="ECO:0000256" key="2">
    <source>
        <dbReference type="ARBA" id="ARBA00006779"/>
    </source>
</evidence>
<comment type="similarity">
    <text evidence="2">Belongs to the plant tobamovirus multiplication TOM1 protein family.</text>
</comment>
<dbReference type="PANTHER" id="PTHR31142:SF4">
    <property type="entry name" value="OS01G0751300 PROTEIN"/>
    <property type="match status" value="1"/>
</dbReference>
<name>A0ABD1R7F2_9LAMI</name>
<dbReference type="InterPro" id="IPR040226">
    <property type="entry name" value="THH1/TOM1/TOM3"/>
</dbReference>
<protein>
    <recommendedName>
        <fullName evidence="8">THH1/TOM1/TOM3 domain-containing protein</fullName>
    </recommendedName>
</protein>
<feature type="transmembrane region" description="Helical" evidence="7">
    <location>
        <begin position="202"/>
        <end position="224"/>
    </location>
</feature>
<dbReference type="EMBL" id="JBFOLJ010000013">
    <property type="protein sequence ID" value="KAL2484332.1"/>
    <property type="molecule type" value="Genomic_DNA"/>
</dbReference>
<keyword evidence="3" id="KW-0926">Vacuole</keyword>
<evidence type="ECO:0000256" key="6">
    <source>
        <dbReference type="ARBA" id="ARBA00023136"/>
    </source>
</evidence>
<dbReference type="PROSITE" id="PS51257">
    <property type="entry name" value="PROKAR_LIPOPROTEIN"/>
    <property type="match status" value="1"/>
</dbReference>
<dbReference type="Pfam" id="PF06454">
    <property type="entry name" value="THH1_TOM1-3_dom"/>
    <property type="match status" value="2"/>
</dbReference>
<evidence type="ECO:0000256" key="3">
    <source>
        <dbReference type="ARBA" id="ARBA00022554"/>
    </source>
</evidence>
<evidence type="ECO:0000259" key="8">
    <source>
        <dbReference type="Pfam" id="PF06454"/>
    </source>
</evidence>
<dbReference type="GO" id="GO:0005774">
    <property type="term" value="C:vacuolar membrane"/>
    <property type="evidence" value="ECO:0007669"/>
    <property type="project" value="UniProtKB-SubCell"/>
</dbReference>
<accession>A0ABD1R7F2</accession>
<reference evidence="10" key="1">
    <citation type="submission" date="2024-07" db="EMBL/GenBank/DDBJ databases">
        <title>Two chromosome-level genome assemblies of Korean endemic species Abeliophyllum distichum and Forsythia ovata (Oleaceae).</title>
        <authorList>
            <person name="Jang H."/>
        </authorList>
    </citation>
    <scope>NUCLEOTIDE SEQUENCE [LARGE SCALE GENOMIC DNA]</scope>
</reference>
<comment type="subcellular location">
    <subcellularLocation>
        <location evidence="1">Vacuole membrane</location>
        <topology evidence="1">Multi-pass membrane protein</topology>
    </subcellularLocation>
</comment>
<dbReference type="Proteomes" id="UP001604277">
    <property type="component" value="Unassembled WGS sequence"/>
</dbReference>
<evidence type="ECO:0000256" key="7">
    <source>
        <dbReference type="SAM" id="Phobius"/>
    </source>
</evidence>
<evidence type="ECO:0000256" key="1">
    <source>
        <dbReference type="ARBA" id="ARBA00004128"/>
    </source>
</evidence>
<evidence type="ECO:0000256" key="4">
    <source>
        <dbReference type="ARBA" id="ARBA00022692"/>
    </source>
</evidence>
<keyword evidence="5 7" id="KW-1133">Transmembrane helix</keyword>
<organism evidence="9 10">
    <name type="scientific">Forsythia ovata</name>
    <dbReference type="NCBI Taxonomy" id="205694"/>
    <lineage>
        <taxon>Eukaryota</taxon>
        <taxon>Viridiplantae</taxon>
        <taxon>Streptophyta</taxon>
        <taxon>Embryophyta</taxon>
        <taxon>Tracheophyta</taxon>
        <taxon>Spermatophyta</taxon>
        <taxon>Magnoliopsida</taxon>
        <taxon>eudicotyledons</taxon>
        <taxon>Gunneridae</taxon>
        <taxon>Pentapetalae</taxon>
        <taxon>asterids</taxon>
        <taxon>lamiids</taxon>
        <taxon>Lamiales</taxon>
        <taxon>Oleaceae</taxon>
        <taxon>Forsythieae</taxon>
        <taxon>Forsythia</taxon>
    </lineage>
</organism>
<evidence type="ECO:0000313" key="9">
    <source>
        <dbReference type="EMBL" id="KAL2484332.1"/>
    </source>
</evidence>
<dbReference type="PANTHER" id="PTHR31142">
    <property type="entry name" value="TOBAMOVIRUS MULTIPLICATION PROTEIN 1-LIKE ISOFORM X1"/>
    <property type="match status" value="1"/>
</dbReference>
<feature type="transmembrane region" description="Helical" evidence="7">
    <location>
        <begin position="15"/>
        <end position="39"/>
    </location>
</feature>
<keyword evidence="4 7" id="KW-0812">Transmembrane</keyword>
<evidence type="ECO:0000256" key="5">
    <source>
        <dbReference type="ARBA" id="ARBA00022989"/>
    </source>
</evidence>
<feature type="transmembrane region" description="Helical" evidence="7">
    <location>
        <begin position="51"/>
        <end position="74"/>
    </location>
</feature>
<sequence length="354" mass="39782">MLKLRIGSCYPKTYVGVNAGLACVHGVIALLAFCQLIRIHSRNSHWTRQKVFHLMIGSSNLGYVLYFVLTLFAACKSWLCWSYSCGFISMAFPKILFVAAFLLLLSFWVDFFHQSNEDDEDEGWSPQEALLEKTSKFDSIINCPRECCTFRTIHIGSRQKVVILVTLLFFSITIASAVLIWIGMGKNPIDSKVVAQVYVDILAIAIVLLGGALACYGLVLFLKMRKVRSERATCEMWKFAGLAVISIVCFTSSAYVAITTNIPLIYHWRQQDIDGVRTPLLLVLYYFVGSSVPSAFVLCGMRELPPLIVSHTQEEWTTIVFITDGSEVIYPQSWTAAASMQNQVRDFPVTFMVV</sequence>
<gene>
    <name evidence="9" type="ORF">Fot_45776</name>
</gene>
<feature type="transmembrane region" description="Helical" evidence="7">
    <location>
        <begin position="236"/>
        <end position="258"/>
    </location>
</feature>
<feature type="domain" description="THH1/TOM1/TOM3" evidence="8">
    <location>
        <begin position="17"/>
        <end position="117"/>
    </location>
</feature>
<evidence type="ECO:0000313" key="10">
    <source>
        <dbReference type="Proteomes" id="UP001604277"/>
    </source>
</evidence>
<comment type="caution">
    <text evidence="9">The sequence shown here is derived from an EMBL/GenBank/DDBJ whole genome shotgun (WGS) entry which is preliminary data.</text>
</comment>